<protein>
    <submittedName>
        <fullName evidence="1">Uncharacterized protein</fullName>
    </submittedName>
</protein>
<name>A0A8J5SM32_ZIZPA</name>
<reference evidence="1" key="2">
    <citation type="submission" date="2021-02" db="EMBL/GenBank/DDBJ databases">
        <authorList>
            <person name="Kimball J.A."/>
            <person name="Haas M.W."/>
            <person name="Macchietto M."/>
            <person name="Kono T."/>
            <person name="Duquette J."/>
            <person name="Shao M."/>
        </authorList>
    </citation>
    <scope>NUCLEOTIDE SEQUENCE</scope>
    <source>
        <tissue evidence="1">Fresh leaf tissue</tissue>
    </source>
</reference>
<comment type="caution">
    <text evidence="1">The sequence shown here is derived from an EMBL/GenBank/DDBJ whole genome shotgun (WGS) entry which is preliminary data.</text>
</comment>
<accession>A0A8J5SM32</accession>
<dbReference type="Proteomes" id="UP000729402">
    <property type="component" value="Unassembled WGS sequence"/>
</dbReference>
<gene>
    <name evidence="1" type="ORF">GUJ93_ZPchr0002g23919</name>
</gene>
<proteinExistence type="predicted"/>
<dbReference type="EMBL" id="JAAALK010000287">
    <property type="protein sequence ID" value="KAG8057684.1"/>
    <property type="molecule type" value="Genomic_DNA"/>
</dbReference>
<sequence>MLKRNLYSVSAIGTISIERSVDDSEGEGAEVGECPTHGLAADGGRRRNHFVVTGLTDRLPWKGLESNASATILLIIRLVYRDRRRPQHPSRRYLIGIRFWDETMGGEATRRFRHEPQTLGCSSLPSSTWVSICKP</sequence>
<evidence type="ECO:0000313" key="1">
    <source>
        <dbReference type="EMBL" id="KAG8057684.1"/>
    </source>
</evidence>
<keyword evidence="2" id="KW-1185">Reference proteome</keyword>
<evidence type="ECO:0000313" key="2">
    <source>
        <dbReference type="Proteomes" id="UP000729402"/>
    </source>
</evidence>
<dbReference type="AlphaFoldDB" id="A0A8J5SM32"/>
<organism evidence="1 2">
    <name type="scientific">Zizania palustris</name>
    <name type="common">Northern wild rice</name>
    <dbReference type="NCBI Taxonomy" id="103762"/>
    <lineage>
        <taxon>Eukaryota</taxon>
        <taxon>Viridiplantae</taxon>
        <taxon>Streptophyta</taxon>
        <taxon>Embryophyta</taxon>
        <taxon>Tracheophyta</taxon>
        <taxon>Spermatophyta</taxon>
        <taxon>Magnoliopsida</taxon>
        <taxon>Liliopsida</taxon>
        <taxon>Poales</taxon>
        <taxon>Poaceae</taxon>
        <taxon>BOP clade</taxon>
        <taxon>Oryzoideae</taxon>
        <taxon>Oryzeae</taxon>
        <taxon>Zizaniinae</taxon>
        <taxon>Zizania</taxon>
    </lineage>
</organism>
<reference evidence="1" key="1">
    <citation type="journal article" date="2021" name="bioRxiv">
        <title>Whole Genome Assembly and Annotation of Northern Wild Rice, Zizania palustris L., Supports a Whole Genome Duplication in the Zizania Genus.</title>
        <authorList>
            <person name="Haas M."/>
            <person name="Kono T."/>
            <person name="Macchietto M."/>
            <person name="Millas R."/>
            <person name="McGilp L."/>
            <person name="Shao M."/>
            <person name="Duquette J."/>
            <person name="Hirsch C.N."/>
            <person name="Kimball J."/>
        </authorList>
    </citation>
    <scope>NUCLEOTIDE SEQUENCE</scope>
    <source>
        <tissue evidence="1">Fresh leaf tissue</tissue>
    </source>
</reference>